<dbReference type="GO" id="GO:0046872">
    <property type="term" value="F:metal ion binding"/>
    <property type="evidence" value="ECO:0007669"/>
    <property type="project" value="UniProtKB-KW"/>
</dbReference>
<dbReference type="InterPro" id="IPR023512">
    <property type="entry name" value="Deaminase_MtaD/DadD"/>
</dbReference>
<dbReference type="InterPro" id="IPR006680">
    <property type="entry name" value="Amidohydro-rel"/>
</dbReference>
<dbReference type="CDD" id="cd01298">
    <property type="entry name" value="ATZ_TRZ_like"/>
    <property type="match status" value="1"/>
</dbReference>
<evidence type="ECO:0000313" key="7">
    <source>
        <dbReference type="EMBL" id="TCO76125.1"/>
    </source>
</evidence>
<accession>A0A4R2LA50</accession>
<protein>
    <recommendedName>
        <fullName evidence="5">5-methylthioadenosine/S-adenosylhomocysteine deaminase</fullName>
        <shortName evidence="5">MTA/SAH deaminase</shortName>
        <ecNumber evidence="5">3.5.4.28</ecNumber>
        <ecNumber evidence="5">3.5.4.31</ecNumber>
    </recommendedName>
</protein>
<keyword evidence="8" id="KW-1185">Reference proteome</keyword>
<dbReference type="SUPFAM" id="SSF51338">
    <property type="entry name" value="Composite domain of metallo-dependent hydrolases"/>
    <property type="match status" value="1"/>
</dbReference>
<name>A0A4R2LA50_9GAMM</name>
<organism evidence="7 8">
    <name type="scientific">Chromatocurvus halotolerans</name>
    <dbReference type="NCBI Taxonomy" id="1132028"/>
    <lineage>
        <taxon>Bacteria</taxon>
        <taxon>Pseudomonadati</taxon>
        <taxon>Pseudomonadota</taxon>
        <taxon>Gammaproteobacteria</taxon>
        <taxon>Cellvibrionales</taxon>
        <taxon>Halieaceae</taxon>
        <taxon>Chromatocurvus</taxon>
    </lineage>
</organism>
<keyword evidence="4 5" id="KW-0862">Zinc</keyword>
<reference evidence="7 8" key="1">
    <citation type="submission" date="2019-03" db="EMBL/GenBank/DDBJ databases">
        <title>Genomic Encyclopedia of Type Strains, Phase IV (KMG-IV): sequencing the most valuable type-strain genomes for metagenomic binning, comparative biology and taxonomic classification.</title>
        <authorList>
            <person name="Goeker M."/>
        </authorList>
    </citation>
    <scope>NUCLEOTIDE SEQUENCE [LARGE SCALE GENOMIC DNA]</scope>
    <source>
        <strain evidence="7 8">DSM 23344</strain>
    </source>
</reference>
<dbReference type="EC" id="3.5.4.28" evidence="5"/>
<feature type="domain" description="Amidohydrolase-related" evidence="6">
    <location>
        <begin position="63"/>
        <end position="412"/>
    </location>
</feature>
<keyword evidence="2 5" id="KW-0479">Metal-binding</keyword>
<dbReference type="AlphaFoldDB" id="A0A4R2LA50"/>
<dbReference type="Pfam" id="PF01979">
    <property type="entry name" value="Amidohydro_1"/>
    <property type="match status" value="1"/>
</dbReference>
<dbReference type="Gene3D" id="2.30.40.10">
    <property type="entry name" value="Urease, subunit C, domain 1"/>
    <property type="match status" value="1"/>
</dbReference>
<dbReference type="InterPro" id="IPR032466">
    <property type="entry name" value="Metal_Hydrolase"/>
</dbReference>
<feature type="binding site" evidence="5">
    <location>
        <position position="72"/>
    </location>
    <ligand>
        <name>Zn(2+)</name>
        <dbReference type="ChEBI" id="CHEBI:29105"/>
    </ligand>
</feature>
<dbReference type="GO" id="GO:0090614">
    <property type="term" value="F:5'-methylthioadenosine deaminase activity"/>
    <property type="evidence" value="ECO:0007669"/>
    <property type="project" value="UniProtKB-UniRule"/>
</dbReference>
<dbReference type="FunFam" id="3.20.20.140:FF:000014">
    <property type="entry name" value="5-methylthioadenosine/S-adenosylhomocysteine deaminase"/>
    <property type="match status" value="1"/>
</dbReference>
<feature type="binding site" evidence="5">
    <location>
        <position position="74"/>
    </location>
    <ligand>
        <name>Zn(2+)</name>
        <dbReference type="ChEBI" id="CHEBI:29105"/>
    </ligand>
</feature>
<dbReference type="OrthoDB" id="9807210at2"/>
<keyword evidence="3 5" id="KW-0378">Hydrolase</keyword>
<evidence type="ECO:0000313" key="8">
    <source>
        <dbReference type="Proteomes" id="UP000294980"/>
    </source>
</evidence>
<comment type="caution">
    <text evidence="7">The sequence shown here is derived from an EMBL/GenBank/DDBJ whole genome shotgun (WGS) entry which is preliminary data.</text>
</comment>
<dbReference type="EC" id="3.5.4.31" evidence="5"/>
<dbReference type="EMBL" id="SLWX01000005">
    <property type="protein sequence ID" value="TCO76125.1"/>
    <property type="molecule type" value="Genomic_DNA"/>
</dbReference>
<evidence type="ECO:0000256" key="3">
    <source>
        <dbReference type="ARBA" id="ARBA00022801"/>
    </source>
</evidence>
<dbReference type="Proteomes" id="UP000294980">
    <property type="component" value="Unassembled WGS sequence"/>
</dbReference>
<comment type="cofactor">
    <cofactor evidence="5">
        <name>Zn(2+)</name>
        <dbReference type="ChEBI" id="CHEBI:29105"/>
    </cofactor>
    <text evidence="5">Binds 1 zinc ion per subunit.</text>
</comment>
<feature type="binding site" evidence="5">
    <location>
        <position position="194"/>
    </location>
    <ligand>
        <name>substrate</name>
    </ligand>
</feature>
<dbReference type="GO" id="GO:0050270">
    <property type="term" value="F:S-adenosylhomocysteine deaminase activity"/>
    <property type="evidence" value="ECO:0007669"/>
    <property type="project" value="UniProtKB-UniRule"/>
</dbReference>
<gene>
    <name evidence="5" type="primary">mtaD</name>
    <name evidence="7" type="ORF">EV688_10585</name>
</gene>
<dbReference type="SUPFAM" id="SSF51556">
    <property type="entry name" value="Metallo-dependent hydrolases"/>
    <property type="match status" value="1"/>
</dbReference>
<feature type="binding site" evidence="5">
    <location>
        <position position="221"/>
    </location>
    <ligand>
        <name>Zn(2+)</name>
        <dbReference type="ChEBI" id="CHEBI:29105"/>
    </ligand>
</feature>
<evidence type="ECO:0000259" key="6">
    <source>
        <dbReference type="Pfam" id="PF01979"/>
    </source>
</evidence>
<feature type="binding site" evidence="5">
    <location>
        <position position="309"/>
    </location>
    <ligand>
        <name>substrate</name>
    </ligand>
</feature>
<comment type="caution">
    <text evidence="5">Lacks conserved residue(s) required for the propagation of feature annotation.</text>
</comment>
<evidence type="ECO:0000256" key="2">
    <source>
        <dbReference type="ARBA" id="ARBA00022723"/>
    </source>
</evidence>
<dbReference type="PANTHER" id="PTHR43794">
    <property type="entry name" value="AMINOHYDROLASE SSNA-RELATED"/>
    <property type="match status" value="1"/>
</dbReference>
<proteinExistence type="inferred from homology"/>
<feature type="binding site" evidence="5">
    <location>
        <position position="309"/>
    </location>
    <ligand>
        <name>Zn(2+)</name>
        <dbReference type="ChEBI" id="CHEBI:29105"/>
    </ligand>
</feature>
<comment type="similarity">
    <text evidence="1">Belongs to the metallo-dependent hydrolases superfamily. ATZ/TRZ family.</text>
</comment>
<sequence>MQDTLNRADLVIHPQWVIPVEPAGQVLENTSVVVKDGRIAAVMNRRDAAGIDAGEVLDLPGRVLLPGLVNAHGHGAMSLLRGYADDLALMPWLEQHIWPAEGRHVDAGFVRDGVRLAMADMLRSGTTTCSDMYFFPEQAAAEYRAAGMRAQVAFPIFDFPSAWGSGPDDYLARGLALIDEYRHTDLQRIVFGPHAPYTVSEPTLARIATLAAELDAGIHIHLHETAGEVLQAVETRGERPIDSLNRIGLLGPRTQCVHMTDLGSQDIELLAATGSHVVHCPHSNMKLASGACPVARLLDAGVNVALGTDSAASNNSLNLFPEMRSAALLSKLVSGDPSSLPAARVLAMATLGGARALGLDDRIGSLTAGKDADMIAVDLSGSATQPVYNPLSQLVYACTGREVTHSWVAGKPLLRDNALTTLDENAVLRRAAQWRDIISAKGQ</sequence>
<feature type="binding site" evidence="5">
    <location>
        <position position="224"/>
    </location>
    <ligand>
        <name>substrate</name>
    </ligand>
</feature>
<comment type="function">
    <text evidence="5">Catalyzes the deamination of 5-methylthioadenosine and S-adenosyl-L-homocysteine into 5-methylthioinosine and S-inosyl-L-homocysteine, respectively. Is also able to deaminate adenosine.</text>
</comment>
<feature type="binding site" evidence="5">
    <location>
        <position position="101"/>
    </location>
    <ligand>
        <name>substrate</name>
    </ligand>
</feature>
<evidence type="ECO:0000256" key="5">
    <source>
        <dbReference type="HAMAP-Rule" id="MF_01281"/>
    </source>
</evidence>
<dbReference type="Gene3D" id="3.20.20.140">
    <property type="entry name" value="Metal-dependent hydrolases"/>
    <property type="match status" value="1"/>
</dbReference>
<comment type="catalytic activity">
    <reaction evidence="5">
        <text>S-methyl-5'-thioadenosine + H2O + H(+) = S-methyl-5'-thioinosine + NH4(+)</text>
        <dbReference type="Rhea" id="RHEA:25025"/>
        <dbReference type="ChEBI" id="CHEBI:15377"/>
        <dbReference type="ChEBI" id="CHEBI:15378"/>
        <dbReference type="ChEBI" id="CHEBI:17509"/>
        <dbReference type="ChEBI" id="CHEBI:28938"/>
        <dbReference type="ChEBI" id="CHEBI:48595"/>
        <dbReference type="EC" id="3.5.4.31"/>
    </reaction>
</comment>
<comment type="catalytic activity">
    <reaction evidence="5">
        <text>S-adenosyl-L-homocysteine + H2O + H(+) = S-inosyl-L-homocysteine + NH4(+)</text>
        <dbReference type="Rhea" id="RHEA:20716"/>
        <dbReference type="ChEBI" id="CHEBI:15377"/>
        <dbReference type="ChEBI" id="CHEBI:15378"/>
        <dbReference type="ChEBI" id="CHEBI:28938"/>
        <dbReference type="ChEBI" id="CHEBI:57856"/>
        <dbReference type="ChEBI" id="CHEBI:57985"/>
        <dbReference type="EC" id="3.5.4.28"/>
    </reaction>
</comment>
<dbReference type="InterPro" id="IPR011059">
    <property type="entry name" value="Metal-dep_hydrolase_composite"/>
</dbReference>
<evidence type="ECO:0000256" key="4">
    <source>
        <dbReference type="ARBA" id="ARBA00022833"/>
    </source>
</evidence>
<dbReference type="HAMAP" id="MF_01281">
    <property type="entry name" value="MTA_SAH_deamin"/>
    <property type="match status" value="1"/>
</dbReference>
<comment type="similarity">
    <text evidence="5">Belongs to the metallo-dependent hydrolases superfamily. MTA/SAH deaminase family.</text>
</comment>
<dbReference type="PANTHER" id="PTHR43794:SF11">
    <property type="entry name" value="AMIDOHYDROLASE-RELATED DOMAIN-CONTAINING PROTEIN"/>
    <property type="match status" value="1"/>
</dbReference>
<dbReference type="InterPro" id="IPR050287">
    <property type="entry name" value="MTA/SAH_deaminase"/>
</dbReference>
<dbReference type="NCBIfam" id="NF006549">
    <property type="entry name" value="PRK09045.1"/>
    <property type="match status" value="1"/>
</dbReference>
<evidence type="ECO:0000256" key="1">
    <source>
        <dbReference type="ARBA" id="ARBA00006745"/>
    </source>
</evidence>
<dbReference type="RefSeq" id="WP_117315579.1">
    <property type="nucleotide sequence ID" value="NZ_QQSW01000003.1"/>
</dbReference>